<feature type="transmembrane region" description="Helical" evidence="1">
    <location>
        <begin position="37"/>
        <end position="54"/>
    </location>
</feature>
<keyword evidence="1" id="KW-1133">Transmembrane helix</keyword>
<accession>A0A444JDX3</accession>
<name>A0A444JDX3_9BACT</name>
<comment type="caution">
    <text evidence="2">The sequence shown here is derived from an EMBL/GenBank/DDBJ whole genome shotgun (WGS) entry which is preliminary data.</text>
</comment>
<organism evidence="2 3">
    <name type="scientific">Candidatus Electrothrix marina</name>
    <dbReference type="NCBI Taxonomy" id="1859130"/>
    <lineage>
        <taxon>Bacteria</taxon>
        <taxon>Pseudomonadati</taxon>
        <taxon>Thermodesulfobacteriota</taxon>
        <taxon>Desulfobulbia</taxon>
        <taxon>Desulfobulbales</taxon>
        <taxon>Desulfobulbaceae</taxon>
        <taxon>Candidatus Electrothrix</taxon>
    </lineage>
</organism>
<evidence type="ECO:0000313" key="2">
    <source>
        <dbReference type="EMBL" id="RWX51289.1"/>
    </source>
</evidence>
<keyword evidence="3" id="KW-1185">Reference proteome</keyword>
<reference evidence="2 3" key="1">
    <citation type="submission" date="2017-01" db="EMBL/GenBank/DDBJ databases">
        <title>The cable genome- insights into the physiology and evolution of filamentous bacteria capable of sulfide oxidation via long distance electron transfer.</title>
        <authorList>
            <person name="Schreiber L."/>
            <person name="Bjerg J.T."/>
            <person name="Boggild A."/>
            <person name="Van De Vossenberg J."/>
            <person name="Meysman F."/>
            <person name="Nielsen L.P."/>
            <person name="Schramm A."/>
            <person name="Kjeldsen K.U."/>
        </authorList>
    </citation>
    <scope>NUCLEOTIDE SEQUENCE [LARGE SCALE GENOMIC DNA]</scope>
    <source>
        <strain evidence="2">A5</strain>
    </source>
</reference>
<keyword evidence="1" id="KW-0472">Membrane</keyword>
<feature type="transmembrane region" description="Helical" evidence="1">
    <location>
        <begin position="66"/>
        <end position="86"/>
    </location>
</feature>
<protein>
    <submittedName>
        <fullName evidence="2">Uncharacterized protein</fullName>
    </submittedName>
</protein>
<dbReference type="AlphaFoldDB" id="A0A444JDX3"/>
<evidence type="ECO:0000256" key="1">
    <source>
        <dbReference type="SAM" id="Phobius"/>
    </source>
</evidence>
<keyword evidence="1" id="KW-0812">Transmembrane</keyword>
<proteinExistence type="predicted"/>
<gene>
    <name evidence="2" type="ORF">VU01_11674</name>
</gene>
<sequence length="145" mass="15762">MNWLTKAVSIAAVSAVMVLGGTTQGRTQPFDVIFMDSLWGTAVGGIAGLSIGLLSEDDGDEIFSDYMVKGMGVGALGGLLYGLFYYSPPYYGQAYLNNGQPKGLLHFNSNDNILAVSPGKVIPRQEFDKDLEESKWRFDLFTTSF</sequence>
<evidence type="ECO:0000313" key="3">
    <source>
        <dbReference type="Proteomes" id="UP000288892"/>
    </source>
</evidence>
<dbReference type="Proteomes" id="UP000288892">
    <property type="component" value="Unassembled WGS sequence"/>
</dbReference>
<dbReference type="EMBL" id="MTKS01000167">
    <property type="protein sequence ID" value="RWX51289.1"/>
    <property type="molecule type" value="Genomic_DNA"/>
</dbReference>